<gene>
    <name evidence="2" type="ORF">EI684_17655</name>
</gene>
<dbReference type="InterPro" id="IPR029063">
    <property type="entry name" value="SAM-dependent_MTases_sf"/>
</dbReference>
<dbReference type="SUPFAM" id="SSF53335">
    <property type="entry name" value="S-adenosyl-L-methionine-dependent methyltransferases"/>
    <property type="match status" value="1"/>
</dbReference>
<proteinExistence type="predicted"/>
<accession>A0A426TTW4</accession>
<feature type="domain" description="Methyltransferase type 11" evidence="1">
    <location>
        <begin position="119"/>
        <end position="217"/>
    </location>
</feature>
<evidence type="ECO:0000313" key="2">
    <source>
        <dbReference type="EMBL" id="RRR68410.1"/>
    </source>
</evidence>
<dbReference type="GO" id="GO:0008757">
    <property type="term" value="F:S-adenosylmethionine-dependent methyltransferase activity"/>
    <property type="evidence" value="ECO:0007669"/>
    <property type="project" value="InterPro"/>
</dbReference>
<dbReference type="CDD" id="cd02440">
    <property type="entry name" value="AdoMet_MTases"/>
    <property type="match status" value="1"/>
</dbReference>
<dbReference type="Proteomes" id="UP000280307">
    <property type="component" value="Unassembled WGS sequence"/>
</dbReference>
<dbReference type="Gene3D" id="3.40.50.150">
    <property type="entry name" value="Vaccinia Virus protein VP39"/>
    <property type="match status" value="1"/>
</dbReference>
<protein>
    <submittedName>
        <fullName evidence="2">Class I SAM-dependent methyltransferase</fullName>
    </submittedName>
</protein>
<dbReference type="GO" id="GO:0032259">
    <property type="term" value="P:methylation"/>
    <property type="evidence" value="ECO:0007669"/>
    <property type="project" value="UniProtKB-KW"/>
</dbReference>
<name>A0A426TTW4_9CHLR</name>
<sequence>MYPEALPYLRCPYEPTQALHLLPEAHAAADGAILTGRLRCTGCGRHYTIRAGVADLLPRYRLPASPTQITNALPLTAWLYERLWRPRALSLLSGVALGYERELPLLTELAAAQRGGLMVDVACSSGLYARHLERARGNAPGHVIGIDHAFPMLRQARKLAQQEGLRISFVRAQAQVLPLADGAATFVAMGGSLNEIGDSRAALQQMRRVMAHDGRCFLMCLVAAERTLGQAVQHMLALGGLEFLPLATLNQRLRGTGLRLRAQWCYGPVALSLLTVAG</sequence>
<keyword evidence="2" id="KW-0489">Methyltransferase</keyword>
<comment type="caution">
    <text evidence="2">The sequence shown here is derived from an EMBL/GenBank/DDBJ whole genome shotgun (WGS) entry which is preliminary data.</text>
</comment>
<organism evidence="2 3">
    <name type="scientific">Candidatus Viridilinea halotolerans</name>
    <dbReference type="NCBI Taxonomy" id="2491704"/>
    <lineage>
        <taxon>Bacteria</taxon>
        <taxon>Bacillati</taxon>
        <taxon>Chloroflexota</taxon>
        <taxon>Chloroflexia</taxon>
        <taxon>Chloroflexales</taxon>
        <taxon>Chloroflexineae</taxon>
        <taxon>Oscillochloridaceae</taxon>
        <taxon>Candidatus Viridilinea</taxon>
    </lineage>
</organism>
<dbReference type="EMBL" id="RSAS01000722">
    <property type="protein sequence ID" value="RRR68410.1"/>
    <property type="molecule type" value="Genomic_DNA"/>
</dbReference>
<evidence type="ECO:0000259" key="1">
    <source>
        <dbReference type="Pfam" id="PF08241"/>
    </source>
</evidence>
<keyword evidence="2" id="KW-0808">Transferase</keyword>
<dbReference type="SUPFAM" id="SSF158997">
    <property type="entry name" value="Trm112p-like"/>
    <property type="match status" value="1"/>
</dbReference>
<reference evidence="2 3" key="1">
    <citation type="submission" date="2018-12" db="EMBL/GenBank/DDBJ databases">
        <title>Genome Sequence of Candidatus Viridilinea halotolerans isolated from saline sulfide-rich spring.</title>
        <authorList>
            <person name="Grouzdev D.S."/>
            <person name="Burganskaya E.I."/>
            <person name="Krutkina M.S."/>
            <person name="Sukhacheva M.V."/>
            <person name="Gorlenko V.M."/>
        </authorList>
    </citation>
    <scope>NUCLEOTIDE SEQUENCE [LARGE SCALE GENOMIC DNA]</scope>
    <source>
        <strain evidence="2">Chok-6</strain>
    </source>
</reference>
<dbReference type="InterPro" id="IPR013216">
    <property type="entry name" value="Methyltransf_11"/>
</dbReference>
<evidence type="ECO:0000313" key="3">
    <source>
        <dbReference type="Proteomes" id="UP000280307"/>
    </source>
</evidence>
<dbReference type="Pfam" id="PF08241">
    <property type="entry name" value="Methyltransf_11"/>
    <property type="match status" value="1"/>
</dbReference>
<dbReference type="AlphaFoldDB" id="A0A426TTW4"/>